<dbReference type="InterPro" id="IPR036047">
    <property type="entry name" value="F-box-like_dom_sf"/>
</dbReference>
<dbReference type="Proteomes" id="UP000326924">
    <property type="component" value="Unassembled WGS sequence"/>
</dbReference>
<gene>
    <name evidence="3" type="ORF">FN846DRAFT_1020938</name>
</gene>
<evidence type="ECO:0000259" key="2">
    <source>
        <dbReference type="PROSITE" id="PS50181"/>
    </source>
</evidence>
<evidence type="ECO:0000313" key="3">
    <source>
        <dbReference type="EMBL" id="KAA8908644.1"/>
    </source>
</evidence>
<dbReference type="InParanoid" id="A0A5J5EZZ2"/>
<feature type="compositionally biased region" description="Polar residues" evidence="1">
    <location>
        <begin position="626"/>
        <end position="649"/>
    </location>
</feature>
<feature type="compositionally biased region" description="Pro residues" evidence="1">
    <location>
        <begin position="907"/>
        <end position="930"/>
    </location>
</feature>
<evidence type="ECO:0000313" key="4">
    <source>
        <dbReference type="Proteomes" id="UP000326924"/>
    </source>
</evidence>
<feature type="domain" description="F-box" evidence="2">
    <location>
        <begin position="127"/>
        <end position="173"/>
    </location>
</feature>
<feature type="compositionally biased region" description="Basic residues" evidence="1">
    <location>
        <begin position="1"/>
        <end position="19"/>
    </location>
</feature>
<feature type="compositionally biased region" description="Low complexity" evidence="1">
    <location>
        <begin position="841"/>
        <end position="853"/>
    </location>
</feature>
<dbReference type="OrthoDB" id="2322499at2759"/>
<feature type="region of interest" description="Disordered" evidence="1">
    <location>
        <begin position="1"/>
        <end position="84"/>
    </location>
</feature>
<dbReference type="InterPro" id="IPR057214">
    <property type="entry name" value="DUF7892"/>
</dbReference>
<feature type="compositionally biased region" description="Basic and acidic residues" evidence="1">
    <location>
        <begin position="443"/>
        <end position="466"/>
    </location>
</feature>
<feature type="region of interest" description="Disordered" evidence="1">
    <location>
        <begin position="603"/>
        <end position="679"/>
    </location>
</feature>
<keyword evidence="4" id="KW-1185">Reference proteome</keyword>
<organism evidence="3 4">
    <name type="scientific">Sphaerosporella brunnea</name>
    <dbReference type="NCBI Taxonomy" id="1250544"/>
    <lineage>
        <taxon>Eukaryota</taxon>
        <taxon>Fungi</taxon>
        <taxon>Dikarya</taxon>
        <taxon>Ascomycota</taxon>
        <taxon>Pezizomycotina</taxon>
        <taxon>Pezizomycetes</taxon>
        <taxon>Pezizales</taxon>
        <taxon>Pyronemataceae</taxon>
        <taxon>Sphaerosporella</taxon>
    </lineage>
</organism>
<feature type="region of interest" description="Disordered" evidence="1">
    <location>
        <begin position="438"/>
        <end position="469"/>
    </location>
</feature>
<sequence length="989" mass="112324">MAKMKGRKPFVPSSKKRGNGRIAKASRPSASSYRETTKELLQSFPGLPTGPSGRRRPSSAELAAQKSESVEDAPQADAESVNNDAMEQDDDYWSEEDGEDGIFSGASCGESGDVSDDEMVDLSNIQSKNLAALPPKLWGEVLSLLHPLELAQLQLCGRFFHTLLQREAMWRASRSAHLPQLPKPVFGLSEREMLQLLFGMGCMLCGGRKDFKTYWPFRVRCCKQCLMNNITKEFSLRSGSDPFREELLNGLPFGMVDVQDNWIPDPTSYQPNIGITRIYWNKDVESIKERYQEAKEMLAADEWLKGLESERDSYLQDIERIERFEQTRLPEVSSASELRKYLRASGTPNTVIINGMLTLKPVPEHELQSRNVAKKDVQNAVVHTAKQMDIEERCLKLDPPLLRDTIMHLPSYISAVSDHTPLNEASWESLKSRLLLERQQASEQKRSSSEHADMNGETSVKAKTESQDNSYLSRSWEECTTTDSVQLSNRMKLSAHADEAIRNWKGGEITAETCPQFAADVLRICRKQFVADETTRRKRLTLEDMKFVFDSKIKPLTQAHRQDLFLCNGCPSNPRWWCFEPLVQHFSAKHTYNPRGKQAKVNWRADWPDIGPFRSDPDKAQVDIPSESQGEQQQRQPSPLSSARGTSSSRPDEIHAPQFPRGPIPTAPRHGYVPPYRDEGRHRRLDGVANDARDAWFQLCNVRDIPASVLVHFVIARTARKYQSRFSESIPISLFLEGLIEHPAMVAIKSAAGLGCLECQRHPGAKNVDGVTKADRMFPIVSLLQHFETVHIRRNKSVVPPDWIRDMVRLPHPRIISALAESSRDKRGLLEDIFPWAFPSTTPITSSNTSTPNRGRNRPSAADFMGYRERDRNTGGGAHRDRDRDRDRERSRSPSPRFYQPSAAYNYPPPPLPPPPPQHYYPPPPPPPEYVDPYRAARPYYPPPPPAPPLGYYESRAAQYPPPPPIHRDEFEYHHHRRYPPPPPPPQPR</sequence>
<feature type="compositionally biased region" description="Basic and acidic residues" evidence="1">
    <location>
        <begin position="866"/>
        <end position="892"/>
    </location>
</feature>
<dbReference type="PROSITE" id="PS50181">
    <property type="entry name" value="FBOX"/>
    <property type="match status" value="1"/>
</dbReference>
<name>A0A5J5EZZ2_9PEZI</name>
<proteinExistence type="predicted"/>
<dbReference type="SUPFAM" id="SSF81383">
    <property type="entry name" value="F-box domain"/>
    <property type="match status" value="1"/>
</dbReference>
<accession>A0A5J5EZZ2</accession>
<dbReference type="EMBL" id="VXIS01000066">
    <property type="protein sequence ID" value="KAA8908644.1"/>
    <property type="molecule type" value="Genomic_DNA"/>
</dbReference>
<evidence type="ECO:0000256" key="1">
    <source>
        <dbReference type="SAM" id="MobiDB-lite"/>
    </source>
</evidence>
<dbReference type="InterPro" id="IPR001810">
    <property type="entry name" value="F-box_dom"/>
</dbReference>
<comment type="caution">
    <text evidence="3">The sequence shown here is derived from an EMBL/GenBank/DDBJ whole genome shotgun (WGS) entry which is preliminary data.</text>
</comment>
<dbReference type="AlphaFoldDB" id="A0A5J5EZZ2"/>
<feature type="compositionally biased region" description="Pro residues" evidence="1">
    <location>
        <begin position="980"/>
        <end position="989"/>
    </location>
</feature>
<dbReference type="Pfam" id="PF25422">
    <property type="entry name" value="DUF7892"/>
    <property type="match status" value="1"/>
</dbReference>
<feature type="compositionally biased region" description="Pro residues" evidence="1">
    <location>
        <begin position="940"/>
        <end position="949"/>
    </location>
</feature>
<feature type="region of interest" description="Disordered" evidence="1">
    <location>
        <begin position="841"/>
        <end position="989"/>
    </location>
</feature>
<protein>
    <recommendedName>
        <fullName evidence="2">F-box domain-containing protein</fullName>
    </recommendedName>
</protein>
<reference evidence="3 4" key="1">
    <citation type="submission" date="2019-09" db="EMBL/GenBank/DDBJ databases">
        <title>Draft genome of the ectomycorrhizal ascomycete Sphaerosporella brunnea.</title>
        <authorList>
            <consortium name="DOE Joint Genome Institute"/>
            <person name="Benucci G.M."/>
            <person name="Marozzi G."/>
            <person name="Antonielli L."/>
            <person name="Sanchez S."/>
            <person name="Marco P."/>
            <person name="Wang X."/>
            <person name="Falini L.B."/>
            <person name="Barry K."/>
            <person name="Haridas S."/>
            <person name="Lipzen A."/>
            <person name="Labutti K."/>
            <person name="Grigoriev I.V."/>
            <person name="Murat C."/>
            <person name="Martin F."/>
            <person name="Albertini E."/>
            <person name="Donnini D."/>
            <person name="Bonito G."/>
        </authorList>
    </citation>
    <scope>NUCLEOTIDE SEQUENCE [LARGE SCALE GENOMIC DNA]</scope>
    <source>
        <strain evidence="3 4">Sb_GMNB300</strain>
    </source>
</reference>